<dbReference type="STRING" id="637679.GCA_001550055_01483"/>
<dbReference type="Proteomes" id="UP000183685">
    <property type="component" value="Unassembled WGS sequence"/>
</dbReference>
<evidence type="ECO:0000313" key="6">
    <source>
        <dbReference type="EMBL" id="SDE67907.1"/>
    </source>
</evidence>
<dbReference type="Gene3D" id="1.20.1330.10">
    <property type="entry name" value="f41 fragment of flagellin, N-terminal domain"/>
    <property type="match status" value="1"/>
</dbReference>
<comment type="subcellular location">
    <subcellularLocation>
        <location evidence="3">Secreted</location>
    </subcellularLocation>
    <subcellularLocation>
        <location evidence="3">Bacterial flagellum</location>
    </subcellularLocation>
</comment>
<dbReference type="GO" id="GO:0009288">
    <property type="term" value="C:bacterial-type flagellum"/>
    <property type="evidence" value="ECO:0007669"/>
    <property type="project" value="UniProtKB-SubCell"/>
</dbReference>
<keyword evidence="2 3" id="KW-0975">Bacterial flagellum</keyword>
<organism evidence="6 7">
    <name type="scientific">Kordiimonas lacus</name>
    <dbReference type="NCBI Taxonomy" id="637679"/>
    <lineage>
        <taxon>Bacteria</taxon>
        <taxon>Pseudomonadati</taxon>
        <taxon>Pseudomonadota</taxon>
        <taxon>Alphaproteobacteria</taxon>
        <taxon>Kordiimonadales</taxon>
        <taxon>Kordiimonadaceae</taxon>
        <taxon>Kordiimonas</taxon>
    </lineage>
</organism>
<comment type="function">
    <text evidence="3">Flagellin is the subunit protein which polymerizes to form the filaments of bacterial flagella.</text>
</comment>
<dbReference type="SUPFAM" id="SSF64518">
    <property type="entry name" value="Phase 1 flagellin"/>
    <property type="match status" value="1"/>
</dbReference>
<evidence type="ECO:0000313" key="7">
    <source>
        <dbReference type="Proteomes" id="UP000183685"/>
    </source>
</evidence>
<dbReference type="GO" id="GO:0005576">
    <property type="term" value="C:extracellular region"/>
    <property type="evidence" value="ECO:0007669"/>
    <property type="project" value="UniProtKB-SubCell"/>
</dbReference>
<dbReference type="PRINTS" id="PR00207">
    <property type="entry name" value="FLAGELLIN"/>
</dbReference>
<evidence type="ECO:0000256" key="3">
    <source>
        <dbReference type="RuleBase" id="RU362073"/>
    </source>
</evidence>
<feature type="domain" description="Flagellin N-terminal" evidence="4">
    <location>
        <begin position="12"/>
        <end position="143"/>
    </location>
</feature>
<keyword evidence="6" id="KW-0969">Cilium</keyword>
<keyword evidence="3" id="KW-0964">Secreted</keyword>
<dbReference type="PANTHER" id="PTHR42792:SF2">
    <property type="entry name" value="FLAGELLIN"/>
    <property type="match status" value="1"/>
</dbReference>
<name>A0A1G7EW92_9PROT</name>
<gene>
    <name evidence="6" type="ORF">SAMN04488071_3511</name>
</gene>
<keyword evidence="6" id="KW-0966">Cell projection</keyword>
<evidence type="ECO:0000259" key="4">
    <source>
        <dbReference type="Pfam" id="PF00669"/>
    </source>
</evidence>
<accession>A0A1G7EW92</accession>
<keyword evidence="7" id="KW-1185">Reference proteome</keyword>
<dbReference type="Pfam" id="PF00700">
    <property type="entry name" value="Flagellin_C"/>
    <property type="match status" value="1"/>
</dbReference>
<evidence type="ECO:0000259" key="5">
    <source>
        <dbReference type="Pfam" id="PF00700"/>
    </source>
</evidence>
<feature type="domain" description="Flagellin C-terminal" evidence="5">
    <location>
        <begin position="197"/>
        <end position="281"/>
    </location>
</feature>
<dbReference type="AlphaFoldDB" id="A0A1G7EW92"/>
<proteinExistence type="inferred from homology"/>
<keyword evidence="6" id="KW-0282">Flagellum</keyword>
<sequence length="282" mass="28798">MNLWVLKMVNSINTNASSLLGVRNLQRTNSLQAKTQNEISTGKKVDSVKDNAAILSIAQLLKADVAGLNSVKGSLDRALSTTDVALAAGDGVSDLLLELKEKAVTASDPGLDDVSRQALNDEFGALRDQITSIVDNAEFNGTNAVKSGGDDIVAVTGADGQGVIQIDAQDLSLGGPNVTLSASQGISSVADAQAAVSAIEDSISNLSSSLSQLGAGASQLQETKDFTESLSNATEEGIGNLVDADLGATSAAFEANQVKQALGIQALSISNQAPGAILSLFR</sequence>
<comment type="similarity">
    <text evidence="1 3">Belongs to the bacterial flagellin family.</text>
</comment>
<dbReference type="InterPro" id="IPR001492">
    <property type="entry name" value="Flagellin"/>
</dbReference>
<dbReference type="GO" id="GO:0005198">
    <property type="term" value="F:structural molecule activity"/>
    <property type="evidence" value="ECO:0007669"/>
    <property type="project" value="UniProtKB-UniRule"/>
</dbReference>
<dbReference type="PANTHER" id="PTHR42792">
    <property type="entry name" value="FLAGELLIN"/>
    <property type="match status" value="1"/>
</dbReference>
<protein>
    <recommendedName>
        <fullName evidence="3">Flagellin</fullName>
    </recommendedName>
</protein>
<dbReference type="EMBL" id="FNAK01000009">
    <property type="protein sequence ID" value="SDE67907.1"/>
    <property type="molecule type" value="Genomic_DNA"/>
</dbReference>
<dbReference type="InterPro" id="IPR046358">
    <property type="entry name" value="Flagellin_C"/>
</dbReference>
<dbReference type="InterPro" id="IPR001029">
    <property type="entry name" value="Flagellin_N"/>
</dbReference>
<evidence type="ECO:0000256" key="1">
    <source>
        <dbReference type="ARBA" id="ARBA00005709"/>
    </source>
</evidence>
<reference evidence="6 7" key="1">
    <citation type="submission" date="2016-10" db="EMBL/GenBank/DDBJ databases">
        <authorList>
            <person name="de Groot N.N."/>
        </authorList>
    </citation>
    <scope>NUCLEOTIDE SEQUENCE [LARGE SCALE GENOMIC DNA]</scope>
    <source>
        <strain evidence="6 7">CGMCC 1.9109</strain>
    </source>
</reference>
<evidence type="ECO:0000256" key="2">
    <source>
        <dbReference type="ARBA" id="ARBA00023143"/>
    </source>
</evidence>
<dbReference type="Pfam" id="PF00669">
    <property type="entry name" value="Flagellin_N"/>
    <property type="match status" value="1"/>
</dbReference>